<evidence type="ECO:0000256" key="2">
    <source>
        <dbReference type="SAM" id="SignalP"/>
    </source>
</evidence>
<evidence type="ECO:0000313" key="3">
    <source>
        <dbReference type="EMBL" id="SEC04609.1"/>
    </source>
</evidence>
<evidence type="ECO:0008006" key="5">
    <source>
        <dbReference type="Google" id="ProtNLM"/>
    </source>
</evidence>
<name>A0A1H4PB15_9PSED</name>
<dbReference type="EMBL" id="FNTJ01000001">
    <property type="protein sequence ID" value="SEC04609.1"/>
    <property type="molecule type" value="Genomic_DNA"/>
</dbReference>
<feature type="region of interest" description="Disordered" evidence="1">
    <location>
        <begin position="55"/>
        <end position="104"/>
    </location>
</feature>
<feature type="signal peptide" evidence="2">
    <location>
        <begin position="1"/>
        <end position="23"/>
    </location>
</feature>
<dbReference type="Proteomes" id="UP000198982">
    <property type="component" value="Unassembled WGS sequence"/>
</dbReference>
<feature type="chain" id="PRO_5011776941" description="Secreted protein" evidence="2">
    <location>
        <begin position="24"/>
        <end position="104"/>
    </location>
</feature>
<protein>
    <recommendedName>
        <fullName evidence="5">Secreted protein</fullName>
    </recommendedName>
</protein>
<keyword evidence="2" id="KW-0732">Signal</keyword>
<feature type="compositionally biased region" description="Low complexity" evidence="1">
    <location>
        <begin position="56"/>
        <end position="69"/>
    </location>
</feature>
<evidence type="ECO:0000256" key="1">
    <source>
        <dbReference type="SAM" id="MobiDB-lite"/>
    </source>
</evidence>
<keyword evidence="4" id="KW-1185">Reference proteome</keyword>
<accession>A0A1H4PB15</accession>
<organism evidence="3 4">
    <name type="scientific">Pseudomonas saponiphila</name>
    <dbReference type="NCBI Taxonomy" id="556534"/>
    <lineage>
        <taxon>Bacteria</taxon>
        <taxon>Pseudomonadati</taxon>
        <taxon>Pseudomonadota</taxon>
        <taxon>Gammaproteobacteria</taxon>
        <taxon>Pseudomonadales</taxon>
        <taxon>Pseudomonadaceae</taxon>
        <taxon>Pseudomonas</taxon>
    </lineage>
</organism>
<reference evidence="4" key="1">
    <citation type="submission" date="2016-10" db="EMBL/GenBank/DDBJ databases">
        <authorList>
            <person name="Varghese N."/>
            <person name="Submissions S."/>
        </authorList>
    </citation>
    <scope>NUCLEOTIDE SEQUENCE [LARGE SCALE GENOMIC DNA]</scope>
    <source>
        <strain evidence="4">DSM 9751</strain>
    </source>
</reference>
<evidence type="ECO:0000313" key="4">
    <source>
        <dbReference type="Proteomes" id="UP000198982"/>
    </source>
</evidence>
<dbReference type="AlphaFoldDB" id="A0A1H4PB15"/>
<dbReference type="RefSeq" id="WP_092315131.1">
    <property type="nucleotide sequence ID" value="NZ_FNTJ01000001.1"/>
</dbReference>
<feature type="compositionally biased region" description="Polar residues" evidence="1">
    <location>
        <begin position="79"/>
        <end position="104"/>
    </location>
</feature>
<gene>
    <name evidence="3" type="ORF">SAMN05216178_3236</name>
</gene>
<sequence length="104" mass="11030">MKRSSCYTAVLLLLSALPWTLQAEEASEGCVEVSVGGYKAPDYNCLSRQLGNNPDAAKAAQANQQAQQDAAHKRPPNQLGLSTPAATSVRMGNTFGTSVKPQRP</sequence>
<proteinExistence type="predicted"/>